<dbReference type="InterPro" id="IPR036259">
    <property type="entry name" value="MFS_trans_sf"/>
</dbReference>
<keyword evidence="8" id="KW-1185">Reference proteome</keyword>
<feature type="transmembrane region" description="Helical" evidence="5">
    <location>
        <begin position="109"/>
        <end position="138"/>
    </location>
</feature>
<evidence type="ECO:0000256" key="1">
    <source>
        <dbReference type="ARBA" id="ARBA00004141"/>
    </source>
</evidence>
<feature type="domain" description="Major facilitator superfamily (MFS) profile" evidence="6">
    <location>
        <begin position="67"/>
        <end position="530"/>
    </location>
</feature>
<dbReference type="eggNOG" id="KOG0255">
    <property type="taxonomic scope" value="Eukaryota"/>
</dbReference>
<feature type="transmembrane region" description="Helical" evidence="5">
    <location>
        <begin position="440"/>
        <end position="464"/>
    </location>
</feature>
<comment type="caution">
    <text evidence="7">The sequence shown here is derived from an EMBL/GenBank/DDBJ whole genome shotgun (WGS) entry which is preliminary data.</text>
</comment>
<dbReference type="RefSeq" id="XP_007744409.1">
    <property type="nucleotide sequence ID" value="XM_007746219.1"/>
</dbReference>
<dbReference type="PANTHER" id="PTHR23502:SF34">
    <property type="entry name" value="PROTEIN HOL1"/>
    <property type="match status" value="1"/>
</dbReference>
<dbReference type="PANTHER" id="PTHR23502">
    <property type="entry name" value="MAJOR FACILITATOR SUPERFAMILY"/>
    <property type="match status" value="1"/>
</dbReference>
<dbReference type="GO" id="GO:0022857">
    <property type="term" value="F:transmembrane transporter activity"/>
    <property type="evidence" value="ECO:0007669"/>
    <property type="project" value="InterPro"/>
</dbReference>
<evidence type="ECO:0000313" key="7">
    <source>
        <dbReference type="EMBL" id="EXJ71810.1"/>
    </source>
</evidence>
<reference evidence="7 8" key="1">
    <citation type="submission" date="2013-03" db="EMBL/GenBank/DDBJ databases">
        <title>The Genome Sequence of Cladophialophora psammophila CBS 110553.</title>
        <authorList>
            <consortium name="The Broad Institute Genomics Platform"/>
            <person name="Cuomo C."/>
            <person name="de Hoog S."/>
            <person name="Gorbushina A."/>
            <person name="Walker B."/>
            <person name="Young S.K."/>
            <person name="Zeng Q."/>
            <person name="Gargeya S."/>
            <person name="Fitzgerald M."/>
            <person name="Haas B."/>
            <person name="Abouelleil A."/>
            <person name="Allen A.W."/>
            <person name="Alvarado L."/>
            <person name="Arachchi H.M."/>
            <person name="Berlin A.M."/>
            <person name="Chapman S.B."/>
            <person name="Gainer-Dewar J."/>
            <person name="Goldberg J."/>
            <person name="Griggs A."/>
            <person name="Gujja S."/>
            <person name="Hansen M."/>
            <person name="Howarth C."/>
            <person name="Imamovic A."/>
            <person name="Ireland A."/>
            <person name="Larimer J."/>
            <person name="McCowan C."/>
            <person name="Murphy C."/>
            <person name="Pearson M."/>
            <person name="Poon T.W."/>
            <person name="Priest M."/>
            <person name="Roberts A."/>
            <person name="Saif S."/>
            <person name="Shea T."/>
            <person name="Sisk P."/>
            <person name="Sykes S."/>
            <person name="Wortman J."/>
            <person name="Nusbaum C."/>
            <person name="Birren B."/>
        </authorList>
    </citation>
    <scope>NUCLEOTIDE SEQUENCE [LARGE SCALE GENOMIC DNA]</scope>
    <source>
        <strain evidence="7 8">CBS 110553</strain>
    </source>
</reference>
<comment type="subcellular location">
    <subcellularLocation>
        <location evidence="1">Membrane</location>
        <topology evidence="1">Multi-pass membrane protein</topology>
    </subcellularLocation>
</comment>
<dbReference type="Gene3D" id="1.20.1250.20">
    <property type="entry name" value="MFS general substrate transporter like domains"/>
    <property type="match status" value="1"/>
</dbReference>
<dbReference type="Pfam" id="PF07690">
    <property type="entry name" value="MFS_1"/>
    <property type="match status" value="1"/>
</dbReference>
<dbReference type="Proteomes" id="UP000019471">
    <property type="component" value="Unassembled WGS sequence"/>
</dbReference>
<proteinExistence type="predicted"/>
<dbReference type="InterPro" id="IPR020846">
    <property type="entry name" value="MFS_dom"/>
</dbReference>
<dbReference type="OrthoDB" id="5215911at2759"/>
<feature type="transmembrane region" description="Helical" evidence="5">
    <location>
        <begin position="507"/>
        <end position="528"/>
    </location>
</feature>
<feature type="transmembrane region" description="Helical" evidence="5">
    <location>
        <begin position="239"/>
        <end position="258"/>
    </location>
</feature>
<dbReference type="EMBL" id="AMGX01000007">
    <property type="protein sequence ID" value="EXJ71810.1"/>
    <property type="molecule type" value="Genomic_DNA"/>
</dbReference>
<feature type="transmembrane region" description="Helical" evidence="5">
    <location>
        <begin position="150"/>
        <end position="168"/>
    </location>
</feature>
<evidence type="ECO:0000259" key="6">
    <source>
        <dbReference type="PROSITE" id="PS50850"/>
    </source>
</evidence>
<organism evidence="7 8">
    <name type="scientific">Cladophialophora psammophila CBS 110553</name>
    <dbReference type="NCBI Taxonomy" id="1182543"/>
    <lineage>
        <taxon>Eukaryota</taxon>
        <taxon>Fungi</taxon>
        <taxon>Dikarya</taxon>
        <taxon>Ascomycota</taxon>
        <taxon>Pezizomycotina</taxon>
        <taxon>Eurotiomycetes</taxon>
        <taxon>Chaetothyriomycetidae</taxon>
        <taxon>Chaetothyriales</taxon>
        <taxon>Herpotrichiellaceae</taxon>
        <taxon>Cladophialophora</taxon>
    </lineage>
</organism>
<keyword evidence="4 5" id="KW-0472">Membrane</keyword>
<dbReference type="InterPro" id="IPR011701">
    <property type="entry name" value="MFS"/>
</dbReference>
<name>W9X3C4_9EURO</name>
<evidence type="ECO:0000313" key="8">
    <source>
        <dbReference type="Proteomes" id="UP000019471"/>
    </source>
</evidence>
<accession>W9X3C4</accession>
<dbReference type="PROSITE" id="PS50850">
    <property type="entry name" value="MFS"/>
    <property type="match status" value="1"/>
</dbReference>
<feature type="transmembrane region" description="Helical" evidence="5">
    <location>
        <begin position="60"/>
        <end position="89"/>
    </location>
</feature>
<feature type="transmembrane region" description="Helical" evidence="5">
    <location>
        <begin position="476"/>
        <end position="495"/>
    </location>
</feature>
<feature type="transmembrane region" description="Helical" evidence="5">
    <location>
        <begin position="328"/>
        <end position="351"/>
    </location>
</feature>
<dbReference type="SUPFAM" id="SSF103473">
    <property type="entry name" value="MFS general substrate transporter"/>
    <property type="match status" value="1"/>
</dbReference>
<evidence type="ECO:0000256" key="5">
    <source>
        <dbReference type="SAM" id="Phobius"/>
    </source>
</evidence>
<gene>
    <name evidence="7" type="ORF">A1O5_05620</name>
</gene>
<feature type="transmembrane region" description="Helical" evidence="5">
    <location>
        <begin position="214"/>
        <end position="233"/>
    </location>
</feature>
<protein>
    <recommendedName>
        <fullName evidence="6">Major facilitator superfamily (MFS) profile domain-containing protein</fullName>
    </recommendedName>
</protein>
<dbReference type="AlphaFoldDB" id="W9X3C4"/>
<evidence type="ECO:0000256" key="2">
    <source>
        <dbReference type="ARBA" id="ARBA00022692"/>
    </source>
</evidence>
<evidence type="ECO:0000256" key="3">
    <source>
        <dbReference type="ARBA" id="ARBA00022989"/>
    </source>
</evidence>
<dbReference type="GO" id="GO:0005886">
    <property type="term" value="C:plasma membrane"/>
    <property type="evidence" value="ECO:0007669"/>
    <property type="project" value="TreeGrafter"/>
</dbReference>
<feature type="transmembrane region" description="Helical" evidence="5">
    <location>
        <begin position="413"/>
        <end position="434"/>
    </location>
</feature>
<sequence length="555" mass="60764">MPYHQEDGLNSSDITASHHAPKETLGHVRLQDATTGAMLLVPQPSADPNDPLNWSKVFRVYIVLLLCLALICVNFFAAGSATVLVEIVIDLLGAYPPDPRNPASLSTASIAAFSSAVSKAALLFSTASLTAGVSNLVWVPLAVKYGRRAIYTFTFLVFGLCCIWSARATSYGSLLASRVIGSWFAGGIECVAPLTIADVSFLHERGRMTAMYSASLSAGAGLGLIISGLMSISQTWRKFQYLCAALVLTTTILIFFTMPETAYRRDIRGIEERTTADLNEKDPNVSRVERVERSNLPPTKSFIQRIAITHSPLTHESIWKIAFRPLPVLLLPPVLWSTVSFGVGIGIFIVMSTTAATALSQIYHFTVWQVGLVWIASIVGNVLGIPFGGYFSDWVANRATWKNGGIREPEMRLPAVSAAMIAYPGSLLLYGLGINYKVHWIVPTLGVFLFSFGSSSVIGISVVYTIDCYKPIAGEVVVSQVVFKSVITFLMSFYANPWVNRDGYAGAFAAMAAFSFVILALWIPLYVWGKRIRRATFNWRLMKLAHWDADRETGE</sequence>
<evidence type="ECO:0000256" key="4">
    <source>
        <dbReference type="ARBA" id="ARBA00023136"/>
    </source>
</evidence>
<keyword evidence="3 5" id="KW-1133">Transmembrane helix</keyword>
<feature type="transmembrane region" description="Helical" evidence="5">
    <location>
        <begin position="371"/>
        <end position="392"/>
    </location>
</feature>
<dbReference type="GeneID" id="19190336"/>
<dbReference type="HOGENOM" id="CLU_008455_13_6_1"/>
<feature type="transmembrane region" description="Helical" evidence="5">
    <location>
        <begin position="180"/>
        <end position="202"/>
    </location>
</feature>
<keyword evidence="2 5" id="KW-0812">Transmembrane</keyword>